<dbReference type="KEGG" id="cmm:NC80_00210"/>
<protein>
    <recommendedName>
        <fullName evidence="4">Outer protein E</fullName>
    </recommendedName>
</protein>
<evidence type="ECO:0000313" key="2">
    <source>
        <dbReference type="EMBL" id="AJR10147.1"/>
    </source>
</evidence>
<proteinExistence type="predicted"/>
<dbReference type="InterPro" id="IPR035359">
    <property type="entry name" value="DUF5421"/>
</dbReference>
<dbReference type="Proteomes" id="UP000260363">
    <property type="component" value="Chromosome"/>
</dbReference>
<feature type="compositionally biased region" description="Polar residues" evidence="1">
    <location>
        <begin position="1"/>
        <end position="10"/>
    </location>
</feature>
<dbReference type="AlphaFoldDB" id="A0A069ZX29"/>
<feature type="region of interest" description="Disordered" evidence="1">
    <location>
        <begin position="1"/>
        <end position="96"/>
    </location>
</feature>
<dbReference type="Pfam" id="PF17458">
    <property type="entry name" value="DUF5421"/>
    <property type="match status" value="1"/>
</dbReference>
<dbReference type="KEGG" id="cmx:DNC_00215"/>
<accession>A0A069ZX29</accession>
<dbReference type="RefSeq" id="WP_010229200.1">
    <property type="nucleotide sequence ID" value="NZ_CP007217.1"/>
</dbReference>
<dbReference type="STRING" id="83560.NC80_00210"/>
<feature type="region of interest" description="Disordered" evidence="1">
    <location>
        <begin position="255"/>
        <end position="283"/>
    </location>
</feature>
<evidence type="ECO:0008006" key="4">
    <source>
        <dbReference type="Google" id="ProtNLM"/>
    </source>
</evidence>
<sequence length="283" mass="31061">MEVNKTTESLFSAKVEHNHAQAESHEPRDQRDVKVFSLGGKSSSKQEKLDHGSGRTSSRHETSRSSKEGSIEDKSAEVSSREEEEENRDGFLSGGNLTAGVAFTDTPMAVASEVMIETNAVTMSQIDLQWVEQLVLSTVESLLVADVDGKQLVEIVLDNNSTVPEAFCGANLTLVQTGEDVAVTFSNFVDQDQVAEAMQLVQQNPEQLTSLVESLKSRQLNLTELVVGNVAVSLPVLEKVETPLHMIAATIRHHDQEGDQEGEGRQEQHQGRQQEKKLEEAQI</sequence>
<dbReference type="SMR" id="A0A069ZX29"/>
<dbReference type="GeneID" id="1245567"/>
<dbReference type="KEGG" id="cmg:NC81_00215"/>
<dbReference type="EMBL" id="CP007217">
    <property type="protein sequence ID" value="AJR10147.1"/>
    <property type="molecule type" value="Genomic_DNA"/>
</dbReference>
<feature type="compositionally biased region" description="Basic and acidic residues" evidence="1">
    <location>
        <begin position="14"/>
        <end position="34"/>
    </location>
</feature>
<organism evidence="2 3">
    <name type="scientific">Chlamydia muridarum</name>
    <dbReference type="NCBI Taxonomy" id="83560"/>
    <lineage>
        <taxon>Bacteria</taxon>
        <taxon>Pseudomonadati</taxon>
        <taxon>Chlamydiota</taxon>
        <taxon>Chlamydiia</taxon>
        <taxon>Chlamydiales</taxon>
        <taxon>Chlamydiaceae</taxon>
        <taxon>Chlamydia/Chlamydophila group</taxon>
        <taxon>Chlamydia</taxon>
    </lineage>
</organism>
<gene>
    <name evidence="2" type="ORF">BD36_00225</name>
</gene>
<feature type="compositionally biased region" description="Basic and acidic residues" evidence="1">
    <location>
        <begin position="44"/>
        <end position="81"/>
    </location>
</feature>
<evidence type="ECO:0000313" key="3">
    <source>
        <dbReference type="Proteomes" id="UP000260363"/>
    </source>
</evidence>
<dbReference type="PATRIC" id="fig|243161.6.peg.52"/>
<evidence type="ECO:0000256" key="1">
    <source>
        <dbReference type="SAM" id="MobiDB-lite"/>
    </source>
</evidence>
<dbReference type="OMA" id="QWIENII"/>
<reference evidence="2 3" key="1">
    <citation type="submission" date="2014-02" db="EMBL/GenBank/DDBJ databases">
        <authorList>
            <person name="Chen C."/>
            <person name="Conrad T.A."/>
            <person name="Zhou Z."/>
            <person name="Lai Z."/>
            <person name="Zhong G."/>
        </authorList>
    </citation>
    <scope>NUCLEOTIDE SEQUENCE [LARGE SCALE GENOMIC DNA]</scope>
    <source>
        <strain evidence="2 3">Nigg3-28</strain>
    </source>
</reference>
<name>A0A069ZX29_CHLMR</name>